<accession>A0A8S0RNM8</accession>
<comment type="caution">
    <text evidence="2">The sequence shown here is derived from an EMBL/GenBank/DDBJ whole genome shotgun (WGS) entry which is preliminary data.</text>
</comment>
<gene>
    <name evidence="2" type="ORF">OLEA9_A110715</name>
</gene>
<evidence type="ECO:0008006" key="4">
    <source>
        <dbReference type="Google" id="ProtNLM"/>
    </source>
</evidence>
<feature type="transmembrane region" description="Helical" evidence="1">
    <location>
        <begin position="167"/>
        <end position="186"/>
    </location>
</feature>
<dbReference type="OrthoDB" id="690172at2759"/>
<keyword evidence="1" id="KW-1133">Transmembrane helix</keyword>
<reference evidence="2 3" key="1">
    <citation type="submission" date="2019-12" db="EMBL/GenBank/DDBJ databases">
        <authorList>
            <person name="Alioto T."/>
            <person name="Alioto T."/>
            <person name="Gomez Garrido J."/>
        </authorList>
    </citation>
    <scope>NUCLEOTIDE SEQUENCE [LARGE SCALE GENOMIC DNA]</scope>
</reference>
<keyword evidence="3" id="KW-1185">Reference proteome</keyword>
<dbReference type="PANTHER" id="PTHR36381">
    <property type="entry name" value="ETHYLENE-REGULATED TRANSCRIPT 2 (ERT2)"/>
    <property type="match status" value="1"/>
</dbReference>
<keyword evidence="1" id="KW-0812">Transmembrane</keyword>
<evidence type="ECO:0000313" key="3">
    <source>
        <dbReference type="Proteomes" id="UP000594638"/>
    </source>
</evidence>
<dbReference type="EMBL" id="CACTIH010003654">
    <property type="protein sequence ID" value="CAA2980847.1"/>
    <property type="molecule type" value="Genomic_DNA"/>
</dbReference>
<feature type="transmembrane region" description="Helical" evidence="1">
    <location>
        <begin position="418"/>
        <end position="441"/>
    </location>
</feature>
<keyword evidence="1" id="KW-0472">Membrane</keyword>
<sequence>MPFPWRKMRSTRISLLVNDHLRNSQRRRGDSSLVVETGFPTSLVDLFIKNRKKLKKRSKKNRARNTAIPIDDSNDPVISGSLFTSSSMHTPLFCPSPSPSPLPLPPRLSDLDEIAIVDGDDGDFGARGDKRGSSVNRGVDMNRVFVAAVTVFMAVVLGIGMEKLTVGVTMSAFFLFSLEFVGKCGLLKPYSNAQEGLRFIVQSFCIISTVRKTKNAGVLSYEVLQEESFNPIGSGLKKECELSSPIRETQNVEPKRFRGTAIAEEIHCEKEITEDLSHDGRLVCIELGLKKLIMEESISERLELKERKLCRSKMKSKIKKFVSKKLLRRKECNSESYKVSTNRDDSIAICEEQETCECEDEIESETDFKSSSLSSGRDESKDFVDAKCASDKLLLEANTKINPGEEKVRTETREDSRYLCLIVLIGLIGGRIFALVIALLWCLLLKSSKTPLQRLIRLPMIKYFTDQSS</sequence>
<name>A0A8S0RNM8_OLEEU</name>
<evidence type="ECO:0000313" key="2">
    <source>
        <dbReference type="EMBL" id="CAA2980847.1"/>
    </source>
</evidence>
<evidence type="ECO:0000256" key="1">
    <source>
        <dbReference type="SAM" id="Phobius"/>
    </source>
</evidence>
<feature type="transmembrane region" description="Helical" evidence="1">
    <location>
        <begin position="144"/>
        <end position="161"/>
    </location>
</feature>
<proteinExistence type="predicted"/>
<dbReference type="Proteomes" id="UP000594638">
    <property type="component" value="Unassembled WGS sequence"/>
</dbReference>
<dbReference type="AlphaFoldDB" id="A0A8S0RNM8"/>
<protein>
    <recommendedName>
        <fullName evidence="4">Ethylene-responsive nuclear protein</fullName>
    </recommendedName>
</protein>
<organism evidence="2 3">
    <name type="scientific">Olea europaea subsp. europaea</name>
    <dbReference type="NCBI Taxonomy" id="158383"/>
    <lineage>
        <taxon>Eukaryota</taxon>
        <taxon>Viridiplantae</taxon>
        <taxon>Streptophyta</taxon>
        <taxon>Embryophyta</taxon>
        <taxon>Tracheophyta</taxon>
        <taxon>Spermatophyta</taxon>
        <taxon>Magnoliopsida</taxon>
        <taxon>eudicotyledons</taxon>
        <taxon>Gunneridae</taxon>
        <taxon>Pentapetalae</taxon>
        <taxon>asterids</taxon>
        <taxon>lamiids</taxon>
        <taxon>Lamiales</taxon>
        <taxon>Oleaceae</taxon>
        <taxon>Oleeae</taxon>
        <taxon>Olea</taxon>
    </lineage>
</organism>
<dbReference type="Gramene" id="OE9A110715T1">
    <property type="protein sequence ID" value="OE9A110715C1"/>
    <property type="gene ID" value="OE9A110715"/>
</dbReference>
<dbReference type="PANTHER" id="PTHR36381:SF1">
    <property type="entry name" value="ETHYLENE-REGULATED TRANSCRIPT 2 (ERT2)"/>
    <property type="match status" value="1"/>
</dbReference>